<dbReference type="Proteomes" id="UP001215280">
    <property type="component" value="Unassembled WGS sequence"/>
</dbReference>
<evidence type="ECO:0000313" key="3">
    <source>
        <dbReference type="Proteomes" id="UP001215280"/>
    </source>
</evidence>
<dbReference type="Gene3D" id="3.80.10.10">
    <property type="entry name" value="Ribonuclease Inhibitor"/>
    <property type="match status" value="1"/>
</dbReference>
<reference evidence="2" key="1">
    <citation type="submission" date="2023-03" db="EMBL/GenBank/DDBJ databases">
        <title>Massive genome expansion in bonnet fungi (Mycena s.s.) driven by repeated elements and novel gene families across ecological guilds.</title>
        <authorList>
            <consortium name="Lawrence Berkeley National Laboratory"/>
            <person name="Harder C.B."/>
            <person name="Miyauchi S."/>
            <person name="Viragh M."/>
            <person name="Kuo A."/>
            <person name="Thoen E."/>
            <person name="Andreopoulos B."/>
            <person name="Lu D."/>
            <person name="Skrede I."/>
            <person name="Drula E."/>
            <person name="Henrissat B."/>
            <person name="Morin E."/>
            <person name="Kohler A."/>
            <person name="Barry K."/>
            <person name="LaButti K."/>
            <person name="Morin E."/>
            <person name="Salamov A."/>
            <person name="Lipzen A."/>
            <person name="Mereny Z."/>
            <person name="Hegedus B."/>
            <person name="Baldrian P."/>
            <person name="Stursova M."/>
            <person name="Weitz H."/>
            <person name="Taylor A."/>
            <person name="Grigoriev I.V."/>
            <person name="Nagy L.G."/>
            <person name="Martin F."/>
            <person name="Kauserud H."/>
        </authorList>
    </citation>
    <scope>NUCLEOTIDE SEQUENCE</scope>
    <source>
        <strain evidence="2">CBHHK188m</strain>
    </source>
</reference>
<comment type="caution">
    <text evidence="2">The sequence shown here is derived from an EMBL/GenBank/DDBJ whole genome shotgun (WGS) entry which is preliminary data.</text>
</comment>
<dbReference type="AlphaFoldDB" id="A0AAD7JGV6"/>
<proteinExistence type="predicted"/>
<sequence length="416" mass="45930">MESTELCPRVSSSSLRMPMKLNPNGPKSQSFLLQSSPAIFSLPHELLVEIAAIGQEDREALADGVFRPEWNLSHVCRRFRHTITEAATLWTYMEVDLNFEGSVEVAKLYFSRSRACKIWVTLHGHRTQIGAHAIAERLGHFLPNVNRIWWFEIFLERAWTSDSVFAPFQTMAAPALEHLEIHGAPNFRSLKLNSCKPDFPVLSWAAHLTHLEFRAYGYREDSEGNTFFATILKQCTSLESLVVIPNGGATKLWDALFHFAAPALSDLVVHNTHGDQISVLFDSTSLYHSSFLALTSLSFVTAGCICGDDSNVRAAFKTVSSPPLRLLPALSSLTLINLCFTEDILSDILGADSAVAPPANRFNLPAGGYVGRRIHFSPADCAFETPTRPADPGPPAFPRPILQSILGREQGRCGVV</sequence>
<keyword evidence="3" id="KW-1185">Reference proteome</keyword>
<gene>
    <name evidence="2" type="ORF">DFH07DRAFT_811487</name>
</gene>
<feature type="region of interest" description="Disordered" evidence="1">
    <location>
        <begin position="1"/>
        <end position="21"/>
    </location>
</feature>
<dbReference type="EMBL" id="JARJLG010000037">
    <property type="protein sequence ID" value="KAJ7764512.1"/>
    <property type="molecule type" value="Genomic_DNA"/>
</dbReference>
<name>A0AAD7JGV6_9AGAR</name>
<evidence type="ECO:0000313" key="2">
    <source>
        <dbReference type="EMBL" id="KAJ7764512.1"/>
    </source>
</evidence>
<evidence type="ECO:0000256" key="1">
    <source>
        <dbReference type="SAM" id="MobiDB-lite"/>
    </source>
</evidence>
<dbReference type="SUPFAM" id="SSF52047">
    <property type="entry name" value="RNI-like"/>
    <property type="match status" value="1"/>
</dbReference>
<protein>
    <recommendedName>
        <fullName evidence="4">F-box domain-containing protein</fullName>
    </recommendedName>
</protein>
<accession>A0AAD7JGV6</accession>
<organism evidence="2 3">
    <name type="scientific">Mycena maculata</name>
    <dbReference type="NCBI Taxonomy" id="230809"/>
    <lineage>
        <taxon>Eukaryota</taxon>
        <taxon>Fungi</taxon>
        <taxon>Dikarya</taxon>
        <taxon>Basidiomycota</taxon>
        <taxon>Agaricomycotina</taxon>
        <taxon>Agaricomycetes</taxon>
        <taxon>Agaricomycetidae</taxon>
        <taxon>Agaricales</taxon>
        <taxon>Marasmiineae</taxon>
        <taxon>Mycenaceae</taxon>
        <taxon>Mycena</taxon>
    </lineage>
</organism>
<evidence type="ECO:0008006" key="4">
    <source>
        <dbReference type="Google" id="ProtNLM"/>
    </source>
</evidence>
<dbReference type="InterPro" id="IPR032675">
    <property type="entry name" value="LRR_dom_sf"/>
</dbReference>